<dbReference type="OrthoDB" id="8010720at2759"/>
<sequence length="134" mass="14928">MCSTRFFVKLHLQFLLVPLLFLLPPSAAAPVSRDGTAYTIYFHNQPPNAAGHYNFEFQTSNGITTKGAGNEFGAVGVVQYVSLEGLPITLTYTADENGYQPQGEHLPAVPDYVQRSLEYIRTHEPVNELKSRRL</sequence>
<dbReference type="PANTHER" id="PTHR10380:SF238">
    <property type="entry name" value="CUTICULAR PROTEIN 65EA-RELATED"/>
    <property type="match status" value="1"/>
</dbReference>
<dbReference type="InterPro" id="IPR050468">
    <property type="entry name" value="Cuticle_Struct_Prot"/>
</dbReference>
<evidence type="ECO:0000256" key="1">
    <source>
        <dbReference type="ARBA" id="ARBA00022460"/>
    </source>
</evidence>
<feature type="chain" id="PRO_5026950604" evidence="3">
    <location>
        <begin position="29"/>
        <end position="134"/>
    </location>
</feature>
<dbReference type="Proteomes" id="UP000504634">
    <property type="component" value="Unplaced"/>
</dbReference>
<feature type="signal peptide" evidence="3">
    <location>
        <begin position="1"/>
        <end position="28"/>
    </location>
</feature>
<name>A0A6J2TAE3_DROLE</name>
<accession>A0A6J2TAE3</accession>
<evidence type="ECO:0000256" key="2">
    <source>
        <dbReference type="PROSITE-ProRule" id="PRU00497"/>
    </source>
</evidence>
<dbReference type="CTD" id="40352"/>
<dbReference type="Pfam" id="PF00379">
    <property type="entry name" value="Chitin_bind_4"/>
    <property type="match status" value="1"/>
</dbReference>
<dbReference type="RefSeq" id="XP_030372315.1">
    <property type="nucleotide sequence ID" value="XM_030516455.1"/>
</dbReference>
<dbReference type="InterPro" id="IPR031311">
    <property type="entry name" value="CHIT_BIND_RR_consensus"/>
</dbReference>
<organism evidence="4 5">
    <name type="scientific">Drosophila lebanonensis</name>
    <name type="common">Fruit fly</name>
    <name type="synonym">Scaptodrosophila lebanonensis</name>
    <dbReference type="NCBI Taxonomy" id="7225"/>
    <lineage>
        <taxon>Eukaryota</taxon>
        <taxon>Metazoa</taxon>
        <taxon>Ecdysozoa</taxon>
        <taxon>Arthropoda</taxon>
        <taxon>Hexapoda</taxon>
        <taxon>Insecta</taxon>
        <taxon>Pterygota</taxon>
        <taxon>Neoptera</taxon>
        <taxon>Endopterygota</taxon>
        <taxon>Diptera</taxon>
        <taxon>Brachycera</taxon>
        <taxon>Muscomorpha</taxon>
        <taxon>Ephydroidea</taxon>
        <taxon>Drosophilidae</taxon>
        <taxon>Scaptodrosophila</taxon>
    </lineage>
</organism>
<dbReference type="AlphaFoldDB" id="A0A6J2TAE3"/>
<dbReference type="PROSITE" id="PS00233">
    <property type="entry name" value="CHIT_BIND_RR_1"/>
    <property type="match status" value="1"/>
</dbReference>
<keyword evidence="4" id="KW-1185">Reference proteome</keyword>
<dbReference type="PROSITE" id="PS51155">
    <property type="entry name" value="CHIT_BIND_RR_2"/>
    <property type="match status" value="1"/>
</dbReference>
<dbReference type="InterPro" id="IPR000618">
    <property type="entry name" value="Insect_cuticle"/>
</dbReference>
<dbReference type="GO" id="GO:0008010">
    <property type="term" value="F:structural constituent of chitin-based larval cuticle"/>
    <property type="evidence" value="ECO:0007669"/>
    <property type="project" value="TreeGrafter"/>
</dbReference>
<evidence type="ECO:0000313" key="4">
    <source>
        <dbReference type="Proteomes" id="UP000504634"/>
    </source>
</evidence>
<dbReference type="GeneID" id="115622506"/>
<evidence type="ECO:0000313" key="5">
    <source>
        <dbReference type="RefSeq" id="XP_030372315.1"/>
    </source>
</evidence>
<dbReference type="PANTHER" id="PTHR10380">
    <property type="entry name" value="CUTICLE PROTEIN"/>
    <property type="match status" value="1"/>
</dbReference>
<gene>
    <name evidence="5" type="primary">LOC115622506</name>
</gene>
<keyword evidence="3" id="KW-0732">Signal</keyword>
<protein>
    <submittedName>
        <fullName evidence="5">Pupal cuticle protein Edg-78E</fullName>
    </submittedName>
</protein>
<keyword evidence="1 2" id="KW-0193">Cuticle</keyword>
<evidence type="ECO:0000256" key="3">
    <source>
        <dbReference type="SAM" id="SignalP"/>
    </source>
</evidence>
<reference evidence="5" key="1">
    <citation type="submission" date="2025-08" db="UniProtKB">
        <authorList>
            <consortium name="RefSeq"/>
        </authorList>
    </citation>
    <scope>IDENTIFICATION</scope>
    <source>
        <strain evidence="5">11010-0011.00</strain>
        <tissue evidence="5">Whole body</tissue>
    </source>
</reference>
<proteinExistence type="predicted"/>
<dbReference type="GO" id="GO:0062129">
    <property type="term" value="C:chitin-based extracellular matrix"/>
    <property type="evidence" value="ECO:0007669"/>
    <property type="project" value="TreeGrafter"/>
</dbReference>